<keyword evidence="7" id="KW-0805">Transcription regulation</keyword>
<evidence type="ECO:0000256" key="3">
    <source>
        <dbReference type="ARBA" id="ARBA00022475"/>
    </source>
</evidence>
<dbReference type="InterPro" id="IPR004474">
    <property type="entry name" value="LytR_CpsA_psr"/>
</dbReference>
<dbReference type="PROSITE" id="PS51257">
    <property type="entry name" value="PROKAR_LIPOPROTEIN"/>
    <property type="match status" value="1"/>
</dbReference>
<evidence type="ECO:0000256" key="1">
    <source>
        <dbReference type="ARBA" id="ARBA00004401"/>
    </source>
</evidence>
<evidence type="ECO:0000256" key="5">
    <source>
        <dbReference type="ARBA" id="ARBA00022968"/>
    </source>
</evidence>
<evidence type="ECO:0000256" key="10">
    <source>
        <dbReference type="ARBA" id="ARBA00037178"/>
    </source>
</evidence>
<keyword evidence="5" id="KW-0735">Signal-anchor</keyword>
<evidence type="ECO:0000313" key="13">
    <source>
        <dbReference type="EMBL" id="RIW35140.1"/>
    </source>
</evidence>
<keyword evidence="14" id="KW-1185">Reference proteome</keyword>
<name>A0A3A1R0D4_9BACI</name>
<evidence type="ECO:0000259" key="12">
    <source>
        <dbReference type="Pfam" id="PF03816"/>
    </source>
</evidence>
<sequence length="330" mass="37426">MVKTMDKKVISLKTARRFIQAAICLFIIQGCADDWNKQGQPIEDNQGIKSGRLDEETLNTEQDGKGQQKGINLLTGKKKPMNILVIGSDQRDNEASRADVIIVAQYNPVGKTAKVLSIMRDSYVFIPGHGKSKINHAYSWGGEKLLKETIEENFKVQTDHVINIDFQGFVTIIDSVLPQGVEVEVPQDMINFWKWDMEPGRQALNGQELLNYVRFRKDSENDFGRVARQQEVLEIVQEEVKEKLTSPDGIQMVSNLMKEGKEAVETDLELSDLLRLGMESFFKPVESFESLRIPVEDSYRNAMTKKDGMVLELDTKENAEAAAEFLETEY</sequence>
<dbReference type="Gene3D" id="3.40.630.190">
    <property type="entry name" value="LCP protein"/>
    <property type="match status" value="1"/>
</dbReference>
<proteinExistence type="inferred from homology"/>
<keyword evidence="4" id="KW-0812">Transmembrane</keyword>
<comment type="caution">
    <text evidence="13">The sequence shown here is derived from an EMBL/GenBank/DDBJ whole genome shotgun (WGS) entry which is preliminary data.</text>
</comment>
<accession>A0A3A1R0D4</accession>
<dbReference type="GO" id="GO:0005886">
    <property type="term" value="C:plasma membrane"/>
    <property type="evidence" value="ECO:0007669"/>
    <property type="project" value="UniProtKB-SubCell"/>
</dbReference>
<keyword evidence="9" id="KW-0804">Transcription</keyword>
<dbReference type="AlphaFoldDB" id="A0A3A1R0D4"/>
<feature type="domain" description="Cell envelope-related transcriptional attenuator" evidence="12">
    <location>
        <begin position="97"/>
        <end position="241"/>
    </location>
</feature>
<dbReference type="OrthoDB" id="9782542at2"/>
<dbReference type="GO" id="GO:0071555">
    <property type="term" value="P:cell wall organization"/>
    <property type="evidence" value="ECO:0007669"/>
    <property type="project" value="UniProtKB-KW"/>
</dbReference>
<dbReference type="PANTHER" id="PTHR33392">
    <property type="entry name" value="POLYISOPRENYL-TEICHOIC ACID--PEPTIDOGLYCAN TEICHOIC ACID TRANSFERASE TAGU"/>
    <property type="match status" value="1"/>
</dbReference>
<keyword evidence="6" id="KW-1133">Transmembrane helix</keyword>
<organism evidence="13 14">
    <name type="scientific">Bacillus salacetis</name>
    <dbReference type="NCBI Taxonomy" id="2315464"/>
    <lineage>
        <taxon>Bacteria</taxon>
        <taxon>Bacillati</taxon>
        <taxon>Bacillota</taxon>
        <taxon>Bacilli</taxon>
        <taxon>Bacillales</taxon>
        <taxon>Bacillaceae</taxon>
        <taxon>Bacillus</taxon>
    </lineage>
</organism>
<dbReference type="Pfam" id="PF03816">
    <property type="entry name" value="LytR_cpsA_psr"/>
    <property type="match status" value="1"/>
</dbReference>
<dbReference type="InterPro" id="IPR050922">
    <property type="entry name" value="LytR/CpsA/Psr_CW_biosynth"/>
</dbReference>
<evidence type="ECO:0000256" key="9">
    <source>
        <dbReference type="ARBA" id="ARBA00023163"/>
    </source>
</evidence>
<reference evidence="13 14" key="1">
    <citation type="submission" date="2018-09" db="EMBL/GenBank/DDBJ databases">
        <title>Bacillus saliacetes sp. nov., isolated from Thai shrimp paste (Ka-pi).</title>
        <authorList>
            <person name="Daroonpunt R."/>
            <person name="Tanasupawat S."/>
            <person name="Yiamsombut S."/>
        </authorList>
    </citation>
    <scope>NUCLEOTIDE SEQUENCE [LARGE SCALE GENOMIC DNA]</scope>
    <source>
        <strain evidence="13 14">SKP7-4</strain>
    </source>
</reference>
<evidence type="ECO:0000256" key="4">
    <source>
        <dbReference type="ARBA" id="ARBA00022692"/>
    </source>
</evidence>
<evidence type="ECO:0000256" key="11">
    <source>
        <dbReference type="ARBA" id="ARBA00040752"/>
    </source>
</evidence>
<comment type="subcellular location">
    <subcellularLocation>
        <location evidence="1">Cell membrane</location>
        <topology evidence="1">Single-pass type II membrane protein</topology>
    </subcellularLocation>
</comment>
<dbReference type="NCBIfam" id="TIGR00350">
    <property type="entry name" value="lytR_cpsA_psr"/>
    <property type="match status" value="1"/>
</dbReference>
<dbReference type="EMBL" id="QXIR01000009">
    <property type="protein sequence ID" value="RIW35140.1"/>
    <property type="molecule type" value="Genomic_DNA"/>
</dbReference>
<evidence type="ECO:0000256" key="2">
    <source>
        <dbReference type="ARBA" id="ARBA00006068"/>
    </source>
</evidence>
<evidence type="ECO:0000256" key="6">
    <source>
        <dbReference type="ARBA" id="ARBA00022989"/>
    </source>
</evidence>
<protein>
    <recommendedName>
        <fullName evidence="11">Regulatory protein MsrR</fullName>
    </recommendedName>
</protein>
<comment type="function">
    <text evidence="10">Involved in SarA attenuation. Affects resistance to oxacillin and teicoplanin, as well as the synthesis of virulence factors.</text>
</comment>
<evidence type="ECO:0000313" key="14">
    <source>
        <dbReference type="Proteomes" id="UP000265801"/>
    </source>
</evidence>
<evidence type="ECO:0000256" key="8">
    <source>
        <dbReference type="ARBA" id="ARBA00023136"/>
    </source>
</evidence>
<dbReference type="PANTHER" id="PTHR33392:SF8">
    <property type="entry name" value="REGULATORY PROTEIN MSRR"/>
    <property type="match status" value="1"/>
</dbReference>
<keyword evidence="3" id="KW-1003">Cell membrane</keyword>
<gene>
    <name evidence="13" type="ORF">D3H55_08845</name>
</gene>
<dbReference type="Proteomes" id="UP000265801">
    <property type="component" value="Unassembled WGS sequence"/>
</dbReference>
<comment type="similarity">
    <text evidence="2">Belongs to the LytR/CpsA/Psr (LCP) family.</text>
</comment>
<keyword evidence="8" id="KW-0472">Membrane</keyword>
<evidence type="ECO:0000256" key="7">
    <source>
        <dbReference type="ARBA" id="ARBA00023015"/>
    </source>
</evidence>